<dbReference type="PANTHER" id="PTHR46383">
    <property type="entry name" value="ASPARTATE AMINOTRANSFERASE"/>
    <property type="match status" value="1"/>
</dbReference>
<dbReference type="EMBL" id="KZ819635">
    <property type="protein sequence ID" value="PWN91949.1"/>
    <property type="molecule type" value="Genomic_DNA"/>
</dbReference>
<dbReference type="PANTHER" id="PTHR46383:SF1">
    <property type="entry name" value="ASPARTATE AMINOTRANSFERASE"/>
    <property type="match status" value="1"/>
</dbReference>
<evidence type="ECO:0000256" key="4">
    <source>
        <dbReference type="ARBA" id="ARBA00022679"/>
    </source>
</evidence>
<dbReference type="InterPro" id="IPR015424">
    <property type="entry name" value="PyrdxlP-dep_Trfase"/>
</dbReference>
<dbReference type="RefSeq" id="XP_025379147.1">
    <property type="nucleotide sequence ID" value="XM_025521202.1"/>
</dbReference>
<name>A0A316YRM3_9BASI</name>
<dbReference type="OrthoDB" id="7042322at2759"/>
<comment type="cofactor">
    <cofactor evidence="1">
        <name>pyridoxal 5'-phosphate</name>
        <dbReference type="ChEBI" id="CHEBI:597326"/>
    </cofactor>
</comment>
<feature type="compositionally biased region" description="Low complexity" evidence="6">
    <location>
        <begin position="29"/>
        <end position="49"/>
    </location>
</feature>
<dbReference type="GO" id="GO:0030170">
    <property type="term" value="F:pyridoxal phosphate binding"/>
    <property type="evidence" value="ECO:0007669"/>
    <property type="project" value="InterPro"/>
</dbReference>
<dbReference type="InterPro" id="IPR015421">
    <property type="entry name" value="PyrdxlP-dep_Trfase_major"/>
</dbReference>
<dbReference type="GO" id="GO:0008483">
    <property type="term" value="F:transaminase activity"/>
    <property type="evidence" value="ECO:0007669"/>
    <property type="project" value="UniProtKB-KW"/>
</dbReference>
<dbReference type="Pfam" id="PF00155">
    <property type="entry name" value="Aminotran_1_2"/>
    <property type="match status" value="1"/>
</dbReference>
<evidence type="ECO:0000256" key="5">
    <source>
        <dbReference type="ARBA" id="ARBA00022898"/>
    </source>
</evidence>
<dbReference type="Proteomes" id="UP000245768">
    <property type="component" value="Unassembled WGS sequence"/>
</dbReference>
<dbReference type="AlphaFoldDB" id="A0A316YRM3"/>
<feature type="domain" description="Aminotransferase class I/classII large" evidence="7">
    <location>
        <begin position="54"/>
        <end position="238"/>
    </location>
</feature>
<keyword evidence="4 8" id="KW-0808">Transferase</keyword>
<evidence type="ECO:0000313" key="9">
    <source>
        <dbReference type="Proteomes" id="UP000245768"/>
    </source>
</evidence>
<dbReference type="InterPro" id="IPR050596">
    <property type="entry name" value="AspAT/PAT-like"/>
</dbReference>
<accession>A0A316YRM3</accession>
<evidence type="ECO:0000256" key="3">
    <source>
        <dbReference type="ARBA" id="ARBA00022576"/>
    </source>
</evidence>
<keyword evidence="3" id="KW-0032">Aminotransferase</keyword>
<keyword evidence="5" id="KW-0663">Pyridoxal phosphate</keyword>
<dbReference type="SUPFAM" id="SSF53383">
    <property type="entry name" value="PLP-dependent transferases"/>
    <property type="match status" value="1"/>
</dbReference>
<evidence type="ECO:0000259" key="7">
    <source>
        <dbReference type="Pfam" id="PF00155"/>
    </source>
</evidence>
<evidence type="ECO:0000256" key="1">
    <source>
        <dbReference type="ARBA" id="ARBA00001933"/>
    </source>
</evidence>
<dbReference type="Gene3D" id="3.40.640.10">
    <property type="entry name" value="Type I PLP-dependent aspartate aminotransferase-like (Major domain)"/>
    <property type="match status" value="1"/>
</dbReference>
<evidence type="ECO:0000256" key="2">
    <source>
        <dbReference type="ARBA" id="ARBA00007441"/>
    </source>
</evidence>
<evidence type="ECO:0000256" key="6">
    <source>
        <dbReference type="SAM" id="MobiDB-lite"/>
    </source>
</evidence>
<gene>
    <name evidence="8" type="ORF">FA10DRAFT_265766</name>
</gene>
<dbReference type="GeneID" id="37043118"/>
<dbReference type="InterPro" id="IPR004839">
    <property type="entry name" value="Aminotransferase_I/II_large"/>
</dbReference>
<keyword evidence="9" id="KW-1185">Reference proteome</keyword>
<dbReference type="GO" id="GO:0006520">
    <property type="term" value="P:amino acid metabolic process"/>
    <property type="evidence" value="ECO:0007669"/>
    <property type="project" value="InterPro"/>
</dbReference>
<dbReference type="STRING" id="215250.A0A316YRM3"/>
<reference evidence="8 9" key="1">
    <citation type="journal article" date="2018" name="Mol. Biol. Evol.">
        <title>Broad Genomic Sampling Reveals a Smut Pathogenic Ancestry of the Fungal Clade Ustilaginomycotina.</title>
        <authorList>
            <person name="Kijpornyongpan T."/>
            <person name="Mondo S.J."/>
            <person name="Barry K."/>
            <person name="Sandor L."/>
            <person name="Lee J."/>
            <person name="Lipzen A."/>
            <person name="Pangilinan J."/>
            <person name="LaButti K."/>
            <person name="Hainaut M."/>
            <person name="Henrissat B."/>
            <person name="Grigoriev I.V."/>
            <person name="Spatafora J.W."/>
            <person name="Aime M.C."/>
        </authorList>
    </citation>
    <scope>NUCLEOTIDE SEQUENCE [LARGE SCALE GENOMIC DNA]</scope>
    <source>
        <strain evidence="8 9">MCA 4198</strain>
    </source>
</reference>
<protein>
    <submittedName>
        <fullName evidence="8">PLP-dependent transferase</fullName>
    </submittedName>
</protein>
<feature type="region of interest" description="Disordered" evidence="6">
    <location>
        <begin position="29"/>
        <end position="59"/>
    </location>
</feature>
<organism evidence="8 9">
    <name type="scientific">Acaromyces ingoldii</name>
    <dbReference type="NCBI Taxonomy" id="215250"/>
    <lineage>
        <taxon>Eukaryota</taxon>
        <taxon>Fungi</taxon>
        <taxon>Dikarya</taxon>
        <taxon>Basidiomycota</taxon>
        <taxon>Ustilaginomycotina</taxon>
        <taxon>Exobasidiomycetes</taxon>
        <taxon>Exobasidiales</taxon>
        <taxon>Cryptobasidiaceae</taxon>
        <taxon>Acaromyces</taxon>
    </lineage>
</organism>
<dbReference type="InParanoid" id="A0A316YRM3"/>
<comment type="similarity">
    <text evidence="2">Belongs to the class-I pyridoxal-phosphate-dependent aminotransferase family.</text>
</comment>
<evidence type="ECO:0000313" key="8">
    <source>
        <dbReference type="EMBL" id="PWN91949.1"/>
    </source>
</evidence>
<sequence length="239" mass="25101">MAAPKYGLNPHLAKACPEPPVPLAKAWAASYPGSSSPFASSSSSSSASPPSQPLLNLAQGVPGHAPHASLIERMSQEAKRAPMETHGYGHVFGDASLRQALSHDLSTVYGAEVSVDKVACTAGCNMAAAVVFHALAQPGEAIVLPTPWYFNHQMTLASLAVEAVPLPTQSPAFLPSAQAFEDLVRRHNYGPASSSLPRIKAVVLVTPNNPTGSIYPHQLLDDFYAICAREGVALIVDET</sequence>
<dbReference type="CDD" id="cd00609">
    <property type="entry name" value="AAT_like"/>
    <property type="match status" value="1"/>
</dbReference>
<proteinExistence type="inferred from homology"/>